<proteinExistence type="predicted"/>
<name>A0ABN6D8G4_9BURK</name>
<evidence type="ECO:0000256" key="1">
    <source>
        <dbReference type="SAM" id="MobiDB-lite"/>
    </source>
</evidence>
<gene>
    <name evidence="2" type="ORF">MIZ03_2008</name>
</gene>
<dbReference type="Proteomes" id="UP000824366">
    <property type="component" value="Chromosome"/>
</dbReference>
<dbReference type="EMBL" id="AP024238">
    <property type="protein sequence ID" value="BCO27121.1"/>
    <property type="molecule type" value="Genomic_DNA"/>
</dbReference>
<sequence length="50" mass="5654">MQAAFELAHPVRPHHQVDWCPDMKLRHAPEGGGTHPLQRMHGMSDQRVCG</sequence>
<feature type="region of interest" description="Disordered" evidence="1">
    <location>
        <begin position="30"/>
        <end position="50"/>
    </location>
</feature>
<keyword evidence="3" id="KW-1185">Reference proteome</keyword>
<protein>
    <submittedName>
        <fullName evidence="2">Uncharacterized protein</fullName>
    </submittedName>
</protein>
<reference evidence="2 3" key="1">
    <citation type="journal article" date="2021" name="Microbiol. Spectr.">
        <title>A Single Bacterium Capable of Oxidation and Reduction of Iron at Circumneutral pH.</title>
        <authorList>
            <person name="Kato S."/>
            <person name="Ohkuma M."/>
        </authorList>
    </citation>
    <scope>NUCLEOTIDE SEQUENCE [LARGE SCALE GENOMIC DNA]</scope>
    <source>
        <strain evidence="2 3">MIZ03</strain>
    </source>
</reference>
<accession>A0ABN6D8G4</accession>
<evidence type="ECO:0000313" key="3">
    <source>
        <dbReference type="Proteomes" id="UP000824366"/>
    </source>
</evidence>
<evidence type="ECO:0000313" key="2">
    <source>
        <dbReference type="EMBL" id="BCO27121.1"/>
    </source>
</evidence>
<organism evidence="2 3">
    <name type="scientific">Rhodoferax lithotrophicus</name>
    <dbReference type="NCBI Taxonomy" id="2798804"/>
    <lineage>
        <taxon>Bacteria</taxon>
        <taxon>Pseudomonadati</taxon>
        <taxon>Pseudomonadota</taxon>
        <taxon>Betaproteobacteria</taxon>
        <taxon>Burkholderiales</taxon>
        <taxon>Comamonadaceae</taxon>
        <taxon>Rhodoferax</taxon>
    </lineage>
</organism>